<dbReference type="EMBL" id="JAWXRD010000001">
    <property type="protein sequence ID" value="MDX6038909.1"/>
    <property type="molecule type" value="Genomic_DNA"/>
</dbReference>
<gene>
    <name evidence="1" type="ORF">SIK69_01705</name>
</gene>
<dbReference type="Proteomes" id="UP001275664">
    <property type="component" value="Unassembled WGS sequence"/>
</dbReference>
<proteinExistence type="predicted"/>
<name>A0ABU4QL81_9ENTR</name>
<sequence>MRKERYAVWGEHEPDINNLFIAPHLFPKPDGMHWRTFEERCWRMMERESRYFAALRYRLDLGRL</sequence>
<keyword evidence="2" id="KW-1185">Reference proteome</keyword>
<organism evidence="1 2">
    <name type="scientific">Scandinavium lactucae</name>
    <dbReference type="NCBI Taxonomy" id="3095028"/>
    <lineage>
        <taxon>Bacteria</taxon>
        <taxon>Pseudomonadati</taxon>
        <taxon>Pseudomonadota</taxon>
        <taxon>Gammaproteobacteria</taxon>
        <taxon>Enterobacterales</taxon>
        <taxon>Enterobacteriaceae</taxon>
        <taxon>Scandinavium</taxon>
    </lineage>
</organism>
<protein>
    <submittedName>
        <fullName evidence="1">Uncharacterized protein</fullName>
    </submittedName>
</protein>
<comment type="caution">
    <text evidence="1">The sequence shown here is derived from an EMBL/GenBank/DDBJ whole genome shotgun (WGS) entry which is preliminary data.</text>
</comment>
<accession>A0ABU4QL81</accession>
<dbReference type="RefSeq" id="WP_319785256.1">
    <property type="nucleotide sequence ID" value="NZ_JAWXRD010000001.1"/>
</dbReference>
<evidence type="ECO:0000313" key="2">
    <source>
        <dbReference type="Proteomes" id="UP001275664"/>
    </source>
</evidence>
<reference evidence="1 2" key="1">
    <citation type="submission" date="2023-11" db="EMBL/GenBank/DDBJ databases">
        <title>Scandinavium wanjuensis sp. nov., isolated from lettuce South Korea.</title>
        <authorList>
            <person name="Park J."/>
            <person name="Park S."/>
            <person name="Oh K.K."/>
            <person name="Cho G.S."/>
            <person name="Franz C.M.A.P."/>
        </authorList>
    </citation>
    <scope>NUCLEOTIDE SEQUENCE [LARGE SCALE GENOMIC DNA]</scope>
    <source>
        <strain evidence="1 2">V105_6</strain>
    </source>
</reference>
<evidence type="ECO:0000313" key="1">
    <source>
        <dbReference type="EMBL" id="MDX6038909.1"/>
    </source>
</evidence>